<evidence type="ECO:0000313" key="1">
    <source>
        <dbReference type="EMBL" id="QCI14806.1"/>
    </source>
</evidence>
<organism evidence="1 2">
    <name type="scientific">Pseudomonas putida</name>
    <name type="common">Arthrobacter siderocapsulatus</name>
    <dbReference type="NCBI Taxonomy" id="303"/>
    <lineage>
        <taxon>Bacteria</taxon>
        <taxon>Pseudomonadati</taxon>
        <taxon>Pseudomonadota</taxon>
        <taxon>Gammaproteobacteria</taxon>
        <taxon>Pseudomonadales</taxon>
        <taxon>Pseudomonadaceae</taxon>
        <taxon>Pseudomonas</taxon>
    </lineage>
</organism>
<name>A0A4D6XBX9_PSEPU</name>
<dbReference type="AlphaFoldDB" id="A0A4D6XBX9"/>
<reference evidence="2" key="1">
    <citation type="submission" date="2019-04" db="EMBL/GenBank/DDBJ databases">
        <title>Genome sequence of Pseudomonas putida 1290, an auxin catabolizing strain.</title>
        <authorList>
            <person name="Laird T.S."/>
            <person name="Leveau J.H.J."/>
        </authorList>
    </citation>
    <scope>NUCLEOTIDE SEQUENCE [LARGE SCALE GENOMIC DNA]</scope>
    <source>
        <strain evidence="2">1290</strain>
    </source>
</reference>
<sequence>MTTDITQRSDRPSAAVIEQILLGFGVGIELAAVSDIKFAIHFASLAASKKFPGRGQTEQWLGVFVAVMRDVGWVPLQRSYDHEASSSQSLKLGAVAYKGIKVVGEAILSNPASDALMQMAAKALEGLGNVTEAQKVLERNLKEKDAGTVGLASCIQNEAGEIILAMSAVDATPFDDHQLDTVVFEWESKAKRIYSGTAVFVFNRDLYSAVREIIKDRLKDYTVRRTLDWQIA</sequence>
<dbReference type="RefSeq" id="WP_136916786.1">
    <property type="nucleotide sequence ID" value="NZ_CP039371.1"/>
</dbReference>
<dbReference type="EMBL" id="CP039371">
    <property type="protein sequence ID" value="QCI14806.1"/>
    <property type="molecule type" value="Genomic_DNA"/>
</dbReference>
<dbReference type="Proteomes" id="UP000298551">
    <property type="component" value="Chromosome"/>
</dbReference>
<dbReference type="OrthoDB" id="6988253at2"/>
<gene>
    <name evidence="1" type="ORF">E6B08_27155</name>
</gene>
<protein>
    <submittedName>
        <fullName evidence="1">Uncharacterized protein</fullName>
    </submittedName>
</protein>
<proteinExistence type="predicted"/>
<accession>A0A4D6XBX9</accession>
<evidence type="ECO:0000313" key="2">
    <source>
        <dbReference type="Proteomes" id="UP000298551"/>
    </source>
</evidence>